<evidence type="ECO:0008006" key="4">
    <source>
        <dbReference type="Google" id="ProtNLM"/>
    </source>
</evidence>
<keyword evidence="3" id="KW-1185">Reference proteome</keyword>
<feature type="chain" id="PRO_5016881691" description="Lipoprotein" evidence="1">
    <location>
        <begin position="22"/>
        <end position="169"/>
    </location>
</feature>
<sequence length="169" mass="18566">MNKFYLLLATMLFFVSCSTDDTILTEEQNILTANDTEASYQMRLGKNSDDSCFNFVSGTLSIDMSGGLNNQVLNFGLKAIDLNKPNKPYVVEVHLQPIDDCEDLNSDIGSPTIIALPNVITSATNIPAIEVNPSQLPSVCFKWKVVIHTAKGYYPSCSSSSDWYDAPVL</sequence>
<dbReference type="OrthoDB" id="1376892at2"/>
<dbReference type="AlphaFoldDB" id="A0A345H8J1"/>
<proteinExistence type="predicted"/>
<dbReference type="KEGG" id="fat:DVK85_01105"/>
<evidence type="ECO:0000256" key="1">
    <source>
        <dbReference type="SAM" id="SignalP"/>
    </source>
</evidence>
<evidence type="ECO:0000313" key="3">
    <source>
        <dbReference type="Proteomes" id="UP000253951"/>
    </source>
</evidence>
<name>A0A345H8J1_9FLAO</name>
<gene>
    <name evidence="2" type="ORF">DVK85_01105</name>
</gene>
<dbReference type="EMBL" id="CP031188">
    <property type="protein sequence ID" value="AXG72901.1"/>
    <property type="molecule type" value="Genomic_DNA"/>
</dbReference>
<keyword evidence="1" id="KW-0732">Signal</keyword>
<protein>
    <recommendedName>
        <fullName evidence="4">Lipoprotein</fullName>
    </recommendedName>
</protein>
<dbReference type="Proteomes" id="UP000253951">
    <property type="component" value="Chromosome"/>
</dbReference>
<dbReference type="RefSeq" id="WP_114676664.1">
    <property type="nucleotide sequence ID" value="NZ_CP031188.1"/>
</dbReference>
<reference evidence="2 3" key="1">
    <citation type="submission" date="2018-07" db="EMBL/GenBank/DDBJ databases">
        <title>Complete genome sequence of Flavobacterium arcticum type strain SM1502T.</title>
        <authorList>
            <person name="Li Y."/>
            <person name="Li D.-D."/>
        </authorList>
    </citation>
    <scope>NUCLEOTIDE SEQUENCE [LARGE SCALE GENOMIC DNA]</scope>
    <source>
        <strain evidence="2 3">SM1502</strain>
    </source>
</reference>
<dbReference type="PROSITE" id="PS51257">
    <property type="entry name" value="PROKAR_LIPOPROTEIN"/>
    <property type="match status" value="1"/>
</dbReference>
<organism evidence="2 3">
    <name type="scientific">Flavobacterium arcticum</name>
    <dbReference type="NCBI Taxonomy" id="1784713"/>
    <lineage>
        <taxon>Bacteria</taxon>
        <taxon>Pseudomonadati</taxon>
        <taxon>Bacteroidota</taxon>
        <taxon>Flavobacteriia</taxon>
        <taxon>Flavobacteriales</taxon>
        <taxon>Flavobacteriaceae</taxon>
        <taxon>Flavobacterium</taxon>
    </lineage>
</organism>
<evidence type="ECO:0000313" key="2">
    <source>
        <dbReference type="EMBL" id="AXG72901.1"/>
    </source>
</evidence>
<feature type="signal peptide" evidence="1">
    <location>
        <begin position="1"/>
        <end position="21"/>
    </location>
</feature>
<accession>A0A345H8J1</accession>